<reference evidence="1 2" key="1">
    <citation type="submission" date="2018-11" db="EMBL/GenBank/DDBJ databases">
        <title>Chryseotalea sanarue gen. nov., sp., nov., a member of the family Cytophagaceae, isolated from a brackish lake in Hamamatsu Japan.</title>
        <authorList>
            <person name="Maejima Y."/>
            <person name="Iino T."/>
            <person name="Muraguchi Y."/>
            <person name="Fukuda K."/>
            <person name="Ohkuma M."/>
            <person name="Moriuchi R."/>
            <person name="Dohra H."/>
            <person name="Kimbara K."/>
            <person name="Shintani M."/>
        </authorList>
    </citation>
    <scope>NUCLEOTIDE SEQUENCE [LARGE SCALE GENOMIC DNA]</scope>
    <source>
        <strain evidence="1 2">Ys</strain>
    </source>
</reference>
<evidence type="ECO:0000313" key="2">
    <source>
        <dbReference type="Proteomes" id="UP000288227"/>
    </source>
</evidence>
<comment type="caution">
    <text evidence="1">The sequence shown here is derived from an EMBL/GenBank/DDBJ whole genome shotgun (WGS) entry which is preliminary data.</text>
</comment>
<keyword evidence="2" id="KW-1185">Reference proteome</keyword>
<dbReference type="AlphaFoldDB" id="A0A401UD46"/>
<evidence type="ECO:0008006" key="3">
    <source>
        <dbReference type="Google" id="ProtNLM"/>
    </source>
</evidence>
<name>A0A401UD46_9BACT</name>
<accession>A0A401UD46</accession>
<protein>
    <recommendedName>
        <fullName evidence="3">Outer membrane protein beta-barrel domain-containing protein</fullName>
    </recommendedName>
</protein>
<proteinExistence type="predicted"/>
<dbReference type="EMBL" id="BHXQ01000005">
    <property type="protein sequence ID" value="GCC52790.1"/>
    <property type="molecule type" value="Genomic_DNA"/>
</dbReference>
<sequence>MVFPYITKMRVYLVLIFLMHVATCIFGQIKYNLRTEIGTLRFQNTTIDVDPGPNWRGYSLNENQNGLSFDIINGISFKDKLQVGIGVGYLNFEGVYGYSLFGDLQYLPLNSRLTPIVNLKIGSNHIWNQYENGQRSLMFDLSGGINYKVKNNFSIYLTGGLLLTQQAFLIPIRLGVKLK</sequence>
<organism evidence="1 2">
    <name type="scientific">Chryseotalea sanaruensis</name>
    <dbReference type="NCBI Taxonomy" id="2482724"/>
    <lineage>
        <taxon>Bacteria</taxon>
        <taxon>Pseudomonadati</taxon>
        <taxon>Bacteroidota</taxon>
        <taxon>Cytophagia</taxon>
        <taxon>Cytophagales</taxon>
        <taxon>Chryseotaleaceae</taxon>
        <taxon>Chryseotalea</taxon>
    </lineage>
</organism>
<gene>
    <name evidence="1" type="ORF">SanaruYs_30290</name>
</gene>
<evidence type="ECO:0000313" key="1">
    <source>
        <dbReference type="EMBL" id="GCC52790.1"/>
    </source>
</evidence>
<dbReference type="Proteomes" id="UP000288227">
    <property type="component" value="Unassembled WGS sequence"/>
</dbReference>